<name>A0A059F1I9_9MICR</name>
<dbReference type="AlphaFoldDB" id="A0A059F1I9"/>
<proteinExistence type="predicted"/>
<protein>
    <submittedName>
        <fullName evidence="1">Uncharacterized protein</fullName>
    </submittedName>
</protein>
<reference evidence="1 2" key="2">
    <citation type="submission" date="2014-03" db="EMBL/GenBank/DDBJ databases">
        <title>The Genome Sequence of Anncaliia algerae insect isolate PRA339.</title>
        <authorList>
            <consortium name="The Broad Institute Genome Sequencing Platform"/>
            <consortium name="The Broad Institute Genome Sequencing Center for Infectious Disease"/>
            <person name="Cuomo C."/>
            <person name="Becnel J."/>
            <person name="Sanscrainte N."/>
            <person name="Walker B."/>
            <person name="Young S.K."/>
            <person name="Zeng Q."/>
            <person name="Gargeya S."/>
            <person name="Fitzgerald M."/>
            <person name="Haas B."/>
            <person name="Abouelleil A."/>
            <person name="Alvarado L."/>
            <person name="Arachchi H.M."/>
            <person name="Berlin A.M."/>
            <person name="Chapman S.B."/>
            <person name="Dewar J."/>
            <person name="Goldberg J."/>
            <person name="Griggs A."/>
            <person name="Gujja S."/>
            <person name="Hansen M."/>
            <person name="Howarth C."/>
            <person name="Imamovic A."/>
            <person name="Larimer J."/>
            <person name="McCowan C."/>
            <person name="Murphy C."/>
            <person name="Neiman D."/>
            <person name="Pearson M."/>
            <person name="Priest M."/>
            <person name="Roberts A."/>
            <person name="Saif S."/>
            <person name="Shea T."/>
            <person name="Sisk P."/>
            <person name="Sykes S."/>
            <person name="Wortman J."/>
            <person name="Nusbaum C."/>
            <person name="Birren B."/>
        </authorList>
    </citation>
    <scope>NUCLEOTIDE SEQUENCE [LARGE SCALE GENOMIC DNA]</scope>
    <source>
        <strain evidence="1 2">PRA339</strain>
    </source>
</reference>
<organism evidence="1 2">
    <name type="scientific">Anncaliia algerae PRA339</name>
    <dbReference type="NCBI Taxonomy" id="1288291"/>
    <lineage>
        <taxon>Eukaryota</taxon>
        <taxon>Fungi</taxon>
        <taxon>Fungi incertae sedis</taxon>
        <taxon>Microsporidia</taxon>
        <taxon>Tubulinosematoidea</taxon>
        <taxon>Tubulinosematidae</taxon>
        <taxon>Anncaliia</taxon>
    </lineage>
</organism>
<dbReference type="EMBL" id="KK365153">
    <property type="protein sequence ID" value="KCZ81025.1"/>
    <property type="molecule type" value="Genomic_DNA"/>
</dbReference>
<evidence type="ECO:0000313" key="1">
    <source>
        <dbReference type="EMBL" id="KCZ81025.1"/>
    </source>
</evidence>
<evidence type="ECO:0000313" key="2">
    <source>
        <dbReference type="Proteomes" id="UP000030655"/>
    </source>
</evidence>
<dbReference type="Proteomes" id="UP000030655">
    <property type="component" value="Unassembled WGS sequence"/>
</dbReference>
<sequence>MVFDALVQIFKSMRLYLIINESLIRNNFQEIYLELFLLLSFKIKLQNVLLVSLLIKKNPFYQ</sequence>
<reference evidence="2" key="1">
    <citation type="submission" date="2013-02" db="EMBL/GenBank/DDBJ databases">
        <authorList>
            <consortium name="The Broad Institute Genome Sequencing Platform"/>
            <person name="Cuomo C."/>
            <person name="Becnel J."/>
            <person name="Sanscrainte N."/>
            <person name="Walker B."/>
            <person name="Young S.K."/>
            <person name="Zeng Q."/>
            <person name="Gargeya S."/>
            <person name="Fitzgerald M."/>
            <person name="Haas B."/>
            <person name="Abouelleil A."/>
            <person name="Alvarado L."/>
            <person name="Arachchi H.M."/>
            <person name="Berlin A.M."/>
            <person name="Chapman S.B."/>
            <person name="Dewar J."/>
            <person name="Goldberg J."/>
            <person name="Griggs A."/>
            <person name="Gujja S."/>
            <person name="Hansen M."/>
            <person name="Howarth C."/>
            <person name="Imamovic A."/>
            <person name="Larimer J."/>
            <person name="McCowan C."/>
            <person name="Murphy C."/>
            <person name="Neiman D."/>
            <person name="Pearson M."/>
            <person name="Priest M."/>
            <person name="Roberts A."/>
            <person name="Saif S."/>
            <person name="Shea T."/>
            <person name="Sisk P."/>
            <person name="Sykes S."/>
            <person name="Wortman J."/>
            <person name="Nusbaum C."/>
            <person name="Birren B."/>
        </authorList>
    </citation>
    <scope>NUCLEOTIDE SEQUENCE [LARGE SCALE GENOMIC DNA]</scope>
    <source>
        <strain evidence="2">PRA339</strain>
    </source>
</reference>
<keyword evidence="2" id="KW-1185">Reference proteome</keyword>
<accession>A0A059F1I9</accession>
<dbReference type="VEuPathDB" id="MicrosporidiaDB:H312_01572"/>
<gene>
    <name evidence="1" type="ORF">H312_01572</name>
</gene>
<dbReference type="HOGENOM" id="CLU_2903757_0_0_1"/>